<dbReference type="PATRIC" id="fig|1244869.3.peg.558"/>
<dbReference type="AlphaFoldDB" id="M3AG66"/>
<reference evidence="2 3" key="1">
    <citation type="journal article" date="2014" name="Genome Announc.">
        <title>Draft Genome Sequence of Magnetospirillum sp. Strain SO-1, a Freshwater Magnetotactic Bacterium Isolated from the Ol'khovka River, Russia.</title>
        <authorList>
            <person name="Grouzdev D.S."/>
            <person name="Dziuba M.V."/>
            <person name="Sukhacheva M.S."/>
            <person name="Mardanov A.V."/>
            <person name="Beletskiy A.V."/>
            <person name="Kuznetsov B.B."/>
            <person name="Skryabin K.G."/>
        </authorList>
    </citation>
    <scope>NUCLEOTIDE SEQUENCE [LARGE SCALE GENOMIC DNA]</scope>
    <source>
        <strain evidence="2 3">SO-1</strain>
    </source>
</reference>
<sequence length="237" mass="25051">MEDLSAIVLAGGRGTRIAGLYPDIPKPMIPAAGQPFLHWVTEWLLRRGITDMVLSVGHMAGIVEDWAAARQAALAGRARLSCVREVRPLGTGGAVIACLDFCRDWVLVMNGDSLLDAGIGPLFHRVRDGGLDGAVIGVEVADAARFGSLEVGGDGLLRGFTEKRPGAGLINGGVYIFRKSIFDKFARNKMMSMETDIFPALLADGASMAVDVCSGSFLDIGTPDSVVLADDFVAALF</sequence>
<keyword evidence="3" id="KW-1185">Reference proteome</keyword>
<dbReference type="InterPro" id="IPR005835">
    <property type="entry name" value="NTP_transferase_dom"/>
</dbReference>
<gene>
    <name evidence="2" type="ORF">H261_02796</name>
</gene>
<evidence type="ECO:0000313" key="3">
    <source>
        <dbReference type="Proteomes" id="UP000011744"/>
    </source>
</evidence>
<feature type="domain" description="Nucleotidyl transferase" evidence="1">
    <location>
        <begin position="6"/>
        <end position="232"/>
    </location>
</feature>
<dbReference type="EMBL" id="AONQ01000004">
    <property type="protein sequence ID" value="EME71554.1"/>
    <property type="molecule type" value="Genomic_DNA"/>
</dbReference>
<accession>M3AG66</accession>
<dbReference type="InterPro" id="IPR050486">
    <property type="entry name" value="Mannose-1P_guanyltransferase"/>
</dbReference>
<dbReference type="InterPro" id="IPR029044">
    <property type="entry name" value="Nucleotide-diphossugar_trans"/>
</dbReference>
<dbReference type="OrthoDB" id="9814110at2"/>
<dbReference type="SUPFAM" id="SSF53448">
    <property type="entry name" value="Nucleotide-diphospho-sugar transferases"/>
    <property type="match status" value="1"/>
</dbReference>
<evidence type="ECO:0000313" key="2">
    <source>
        <dbReference type="EMBL" id="EME71554.1"/>
    </source>
</evidence>
<dbReference type="eggNOG" id="COG1208">
    <property type="taxonomic scope" value="Bacteria"/>
</dbReference>
<proteinExistence type="predicted"/>
<name>M3AG66_9PROT</name>
<dbReference type="Proteomes" id="UP000011744">
    <property type="component" value="Unassembled WGS sequence"/>
</dbReference>
<keyword evidence="2" id="KW-0808">Transferase</keyword>
<protein>
    <submittedName>
        <fullName evidence="2">Nucleotidyltransferase</fullName>
    </submittedName>
</protein>
<dbReference type="RefSeq" id="WP_008614073.1">
    <property type="nucleotide sequence ID" value="NZ_AONQ01000004.1"/>
</dbReference>
<dbReference type="CDD" id="cd06915">
    <property type="entry name" value="NTP_transferase_WcbM_like"/>
    <property type="match status" value="1"/>
</dbReference>
<comment type="caution">
    <text evidence="2">The sequence shown here is derived from an EMBL/GenBank/DDBJ whole genome shotgun (WGS) entry which is preliminary data.</text>
</comment>
<evidence type="ECO:0000259" key="1">
    <source>
        <dbReference type="Pfam" id="PF00483"/>
    </source>
</evidence>
<organism evidence="2 3">
    <name type="scientific">Paramagnetospirillum caucaseum</name>
    <dbReference type="NCBI Taxonomy" id="1244869"/>
    <lineage>
        <taxon>Bacteria</taxon>
        <taxon>Pseudomonadati</taxon>
        <taxon>Pseudomonadota</taxon>
        <taxon>Alphaproteobacteria</taxon>
        <taxon>Rhodospirillales</taxon>
        <taxon>Magnetospirillaceae</taxon>
        <taxon>Paramagnetospirillum</taxon>
    </lineage>
</organism>
<dbReference type="Pfam" id="PF00483">
    <property type="entry name" value="NTP_transferase"/>
    <property type="match status" value="1"/>
</dbReference>
<dbReference type="Gene3D" id="3.90.550.10">
    <property type="entry name" value="Spore Coat Polysaccharide Biosynthesis Protein SpsA, Chain A"/>
    <property type="match status" value="1"/>
</dbReference>
<dbReference type="PANTHER" id="PTHR22572">
    <property type="entry name" value="SUGAR-1-PHOSPHATE GUANYL TRANSFERASE"/>
    <property type="match status" value="1"/>
</dbReference>
<dbReference type="STRING" id="1244869.H261_02796"/>
<dbReference type="GO" id="GO:0016740">
    <property type="term" value="F:transferase activity"/>
    <property type="evidence" value="ECO:0007669"/>
    <property type="project" value="UniProtKB-KW"/>
</dbReference>